<dbReference type="SMART" id="SM00086">
    <property type="entry name" value="PAC"/>
    <property type="match status" value="1"/>
</dbReference>
<dbReference type="SUPFAM" id="SSF55785">
    <property type="entry name" value="PYP-like sensor domain (PAS domain)"/>
    <property type="match status" value="1"/>
</dbReference>
<gene>
    <name evidence="2" type="ORF">G3W61_33625</name>
</gene>
<protein>
    <submittedName>
        <fullName evidence="2">PAS domain-containing protein</fullName>
    </submittedName>
</protein>
<dbReference type="InterPro" id="IPR013655">
    <property type="entry name" value="PAS_fold_3"/>
</dbReference>
<evidence type="ECO:0000313" key="2">
    <source>
        <dbReference type="EMBL" id="NEL81200.1"/>
    </source>
</evidence>
<evidence type="ECO:0000313" key="3">
    <source>
        <dbReference type="Proteomes" id="UP000471082"/>
    </source>
</evidence>
<dbReference type="Pfam" id="PF08447">
    <property type="entry name" value="PAS_3"/>
    <property type="match status" value="1"/>
</dbReference>
<dbReference type="Proteomes" id="UP000471082">
    <property type="component" value="Unassembled WGS sequence"/>
</dbReference>
<proteinExistence type="predicted"/>
<dbReference type="EMBL" id="JAAGYU010002341">
    <property type="protein sequence ID" value="NEL81200.1"/>
    <property type="molecule type" value="Genomic_DNA"/>
</dbReference>
<feature type="non-terminal residue" evidence="2">
    <location>
        <position position="87"/>
    </location>
</feature>
<comment type="caution">
    <text evidence="2">The sequence shown here is derived from an EMBL/GenBank/DDBJ whole genome shotgun (WGS) entry which is preliminary data.</text>
</comment>
<reference evidence="2 3" key="1">
    <citation type="submission" date="2019-11" db="EMBL/GenBank/DDBJ databases">
        <title>Genome-resolved metagenomics to study the prevalence of co-infection and intraspecific heterogeneity among plant pathogen metapopulations.</title>
        <authorList>
            <person name="Newberry E."/>
            <person name="Bhandari R."/>
            <person name="Kemble J."/>
            <person name="Sikora E."/>
            <person name="Potnis N."/>
        </authorList>
    </citation>
    <scope>NUCLEOTIDE SEQUENCE [LARGE SCALE GENOMIC DNA]</scope>
    <source>
        <strain evidence="2">Xp_Tom_Tuscaloosa_18b</strain>
    </source>
</reference>
<feature type="non-terminal residue" evidence="2">
    <location>
        <position position="1"/>
    </location>
</feature>
<dbReference type="InterPro" id="IPR001610">
    <property type="entry name" value="PAC"/>
</dbReference>
<dbReference type="InterPro" id="IPR000014">
    <property type="entry name" value="PAS"/>
</dbReference>
<dbReference type="Gene3D" id="3.30.450.20">
    <property type="entry name" value="PAS domain"/>
    <property type="match status" value="1"/>
</dbReference>
<organism evidence="2 3">
    <name type="scientific">Xanthomonas perforans</name>
    <dbReference type="NCBI Taxonomy" id="442694"/>
    <lineage>
        <taxon>Bacteria</taxon>
        <taxon>Pseudomonadati</taxon>
        <taxon>Pseudomonadota</taxon>
        <taxon>Gammaproteobacteria</taxon>
        <taxon>Lysobacterales</taxon>
        <taxon>Lysobacteraceae</taxon>
        <taxon>Xanthomonas</taxon>
    </lineage>
</organism>
<dbReference type="InterPro" id="IPR000700">
    <property type="entry name" value="PAS-assoc_C"/>
</dbReference>
<sequence>QAHLDGRTDTYTAEFRLRQHDGQWRWILDRGRVVSRTADGRPLRMVGTHTDVHHHKLLEQQLREQQAQLEEAQRIASMGSWSWDTLK</sequence>
<dbReference type="InterPro" id="IPR035965">
    <property type="entry name" value="PAS-like_dom_sf"/>
</dbReference>
<dbReference type="NCBIfam" id="TIGR00229">
    <property type="entry name" value="sensory_box"/>
    <property type="match status" value="1"/>
</dbReference>
<dbReference type="PROSITE" id="PS50113">
    <property type="entry name" value="PAC"/>
    <property type="match status" value="1"/>
</dbReference>
<dbReference type="AlphaFoldDB" id="A0A7X5SCU6"/>
<evidence type="ECO:0000259" key="1">
    <source>
        <dbReference type="PROSITE" id="PS50113"/>
    </source>
</evidence>
<accession>A0A7X5SCU6</accession>
<name>A0A7X5SCU6_XANPE</name>
<feature type="domain" description="PAC" evidence="1">
    <location>
        <begin position="11"/>
        <end position="64"/>
    </location>
</feature>